<keyword evidence="5" id="KW-1185">Reference proteome</keyword>
<dbReference type="GO" id="GO:0019882">
    <property type="term" value="P:antigen processing and presentation"/>
    <property type="evidence" value="ECO:0007669"/>
    <property type="project" value="InterPro"/>
</dbReference>
<evidence type="ECO:0000259" key="3">
    <source>
        <dbReference type="SMART" id="SM00920"/>
    </source>
</evidence>
<dbReference type="InterPro" id="IPR001003">
    <property type="entry name" value="MHC_II_a_N"/>
</dbReference>
<comment type="caution">
    <text evidence="4">The sequence shown here is derived from an EMBL/GenBank/DDBJ whole genome shotgun (WGS) entry which is preliminary data.</text>
</comment>
<dbReference type="Gene3D" id="3.10.320.10">
    <property type="entry name" value="Class II Histocompatibility Antigen, M Beta Chain, Chain B, domain 1"/>
    <property type="match status" value="1"/>
</dbReference>
<dbReference type="AlphaFoldDB" id="A0A8J4TUY9"/>
<name>A0A8J4TUY9_CLAMG</name>
<dbReference type="InterPro" id="IPR014745">
    <property type="entry name" value="MHC_II_a/b_N"/>
</dbReference>
<reference evidence="4" key="1">
    <citation type="submission" date="2020-07" db="EMBL/GenBank/DDBJ databases">
        <title>Clarias magur genome sequencing, assembly and annotation.</title>
        <authorList>
            <person name="Kushwaha B."/>
            <person name="Kumar R."/>
            <person name="Das P."/>
            <person name="Joshi C.G."/>
            <person name="Kumar D."/>
            <person name="Nagpure N.S."/>
            <person name="Pandey M."/>
            <person name="Agarwal S."/>
            <person name="Srivastava S."/>
            <person name="Singh M."/>
            <person name="Sahoo L."/>
            <person name="Jayasankar P."/>
            <person name="Meher P.K."/>
            <person name="Koringa P.G."/>
            <person name="Iquebal M.A."/>
            <person name="Das S.P."/>
            <person name="Bit A."/>
            <person name="Patnaik S."/>
            <person name="Patel N."/>
            <person name="Shah T.M."/>
            <person name="Hinsu A."/>
            <person name="Jena J.K."/>
        </authorList>
    </citation>
    <scope>NUCLEOTIDE SEQUENCE</scope>
    <source>
        <strain evidence="4">CIFAMagur01</strain>
        <tissue evidence="4">Testis</tissue>
    </source>
</reference>
<keyword evidence="1" id="KW-1015">Disulfide bond</keyword>
<feature type="non-terminal residue" evidence="4">
    <location>
        <position position="81"/>
    </location>
</feature>
<dbReference type="Proteomes" id="UP000727407">
    <property type="component" value="Unassembled WGS sequence"/>
</dbReference>
<evidence type="ECO:0000313" key="5">
    <source>
        <dbReference type="Proteomes" id="UP000727407"/>
    </source>
</evidence>
<feature type="non-terminal residue" evidence="4">
    <location>
        <position position="1"/>
    </location>
</feature>
<dbReference type="OrthoDB" id="8925804at2759"/>
<keyword evidence="2" id="KW-0325">Glycoprotein</keyword>
<dbReference type="SUPFAM" id="SSF54452">
    <property type="entry name" value="MHC antigen-recognition domain"/>
    <property type="match status" value="1"/>
</dbReference>
<dbReference type="GO" id="GO:0042613">
    <property type="term" value="C:MHC class II protein complex"/>
    <property type="evidence" value="ECO:0007669"/>
    <property type="project" value="InterPro"/>
</dbReference>
<dbReference type="Pfam" id="PF00993">
    <property type="entry name" value="MHC_II_alpha"/>
    <property type="match status" value="1"/>
</dbReference>
<dbReference type="InterPro" id="IPR011162">
    <property type="entry name" value="MHC_I/II-like_Ag-recog"/>
</dbReference>
<organism evidence="4 5">
    <name type="scientific">Clarias magur</name>
    <name type="common">Asian catfish</name>
    <name type="synonym">Macropteronotus magur</name>
    <dbReference type="NCBI Taxonomy" id="1594786"/>
    <lineage>
        <taxon>Eukaryota</taxon>
        <taxon>Metazoa</taxon>
        <taxon>Chordata</taxon>
        <taxon>Craniata</taxon>
        <taxon>Vertebrata</taxon>
        <taxon>Euteleostomi</taxon>
        <taxon>Actinopterygii</taxon>
        <taxon>Neopterygii</taxon>
        <taxon>Teleostei</taxon>
        <taxon>Ostariophysi</taxon>
        <taxon>Siluriformes</taxon>
        <taxon>Clariidae</taxon>
        <taxon>Clarias</taxon>
    </lineage>
</organism>
<evidence type="ECO:0000256" key="1">
    <source>
        <dbReference type="ARBA" id="ARBA00023157"/>
    </source>
</evidence>
<dbReference type="SMART" id="SM00920">
    <property type="entry name" value="MHC_II_alpha"/>
    <property type="match status" value="1"/>
</dbReference>
<evidence type="ECO:0000256" key="2">
    <source>
        <dbReference type="ARBA" id="ARBA00023180"/>
    </source>
</evidence>
<feature type="domain" description="MHC class II alpha chain N-terminal" evidence="3">
    <location>
        <begin position="2"/>
        <end position="81"/>
    </location>
</feature>
<dbReference type="GO" id="GO:0006955">
    <property type="term" value="P:immune response"/>
    <property type="evidence" value="ECO:0007669"/>
    <property type="project" value="InterPro"/>
</dbReference>
<dbReference type="EMBL" id="QNUK01000059">
    <property type="protein sequence ID" value="KAF5904301.1"/>
    <property type="molecule type" value="Genomic_DNA"/>
</dbReference>
<accession>A0A8J4TUY9</accession>
<evidence type="ECO:0000313" key="4">
    <source>
        <dbReference type="EMBL" id="KAF5904301.1"/>
    </source>
</evidence>
<protein>
    <submittedName>
        <fullName evidence="4">MHC class II alpha chain</fullName>
    </submittedName>
</protein>
<sequence>QHVDFGVAGCSDSDKEFVLEHDDEELFHSDFKKKGQVMKFPEFANPVKIPDLYEYSVSNQEICKQNRGLAVKFYKNTPEAL</sequence>
<gene>
    <name evidence="4" type="ORF">DAT39_005939</name>
</gene>
<proteinExistence type="predicted"/>